<comment type="similarity">
    <text evidence="3">Belongs to the YAE1 family.</text>
</comment>
<dbReference type="PANTHER" id="PTHR18829:SF0">
    <property type="entry name" value="PROTEIN YAE1 HOMOLOG"/>
    <property type="match status" value="1"/>
</dbReference>
<comment type="caution">
    <text evidence="10">The sequence shown here is derived from an EMBL/GenBank/DDBJ whole genome shotgun (WGS) entry which is preliminary data.</text>
</comment>
<keyword evidence="6" id="KW-0963">Cytoplasm</keyword>
<dbReference type="EMBL" id="BQKY01000005">
    <property type="protein sequence ID" value="GJN89762.1"/>
    <property type="molecule type" value="Genomic_DNA"/>
</dbReference>
<evidence type="ECO:0000256" key="3">
    <source>
        <dbReference type="ARBA" id="ARBA00007096"/>
    </source>
</evidence>
<dbReference type="GO" id="GO:0005634">
    <property type="term" value="C:nucleus"/>
    <property type="evidence" value="ECO:0007669"/>
    <property type="project" value="UniProtKB-SubCell"/>
</dbReference>
<dbReference type="InterPro" id="IPR038881">
    <property type="entry name" value="Yae1-like"/>
</dbReference>
<evidence type="ECO:0000256" key="7">
    <source>
        <dbReference type="ARBA" id="ARBA00023242"/>
    </source>
</evidence>
<feature type="domain" description="Essential protein Yae1 N-terminal" evidence="9">
    <location>
        <begin position="57"/>
        <end position="95"/>
    </location>
</feature>
<comment type="subcellular location">
    <subcellularLocation>
        <location evidence="2">Cytoplasm</location>
    </subcellularLocation>
    <subcellularLocation>
        <location evidence="1">Nucleus</location>
    </subcellularLocation>
</comment>
<sequence length="229" mass="24449">MSIGADAQMLDDDSVWHDDEPSGSSAAPAALAPLAASSGQISQQEWDKLSSRYSDAGYRDGITAGKNARLQAGFDQGFALAAPYARELGTLRGIAATLLSLLTVPSANATRHAGAVLSAVPPETKERAVAELRELVTALGRLDAVKVLPVDEEAEQHAREHEDEGISEVMRERREMREMEALMSGLGGSSVAEKDAQSGQHAVAECRRRLEDVLRVFGLEGALPAVERF</sequence>
<evidence type="ECO:0000256" key="2">
    <source>
        <dbReference type="ARBA" id="ARBA00004496"/>
    </source>
</evidence>
<dbReference type="AlphaFoldDB" id="A0AAV5GJW9"/>
<dbReference type="PANTHER" id="PTHR18829">
    <property type="entry name" value="PROTEIN YAE1 HOMOLOG"/>
    <property type="match status" value="1"/>
</dbReference>
<evidence type="ECO:0000256" key="8">
    <source>
        <dbReference type="SAM" id="MobiDB-lite"/>
    </source>
</evidence>
<evidence type="ECO:0000256" key="1">
    <source>
        <dbReference type="ARBA" id="ARBA00004123"/>
    </source>
</evidence>
<gene>
    <name evidence="10" type="ORF">Rhopal_002751-T1</name>
</gene>
<evidence type="ECO:0000256" key="5">
    <source>
        <dbReference type="ARBA" id="ARBA00018400"/>
    </source>
</evidence>
<dbReference type="GO" id="GO:0005737">
    <property type="term" value="C:cytoplasm"/>
    <property type="evidence" value="ECO:0007669"/>
    <property type="project" value="UniProtKB-SubCell"/>
</dbReference>
<accession>A0AAV5GJW9</accession>
<dbReference type="Pfam" id="PF09811">
    <property type="entry name" value="Yae1_N"/>
    <property type="match status" value="1"/>
</dbReference>
<name>A0AAV5GJW9_9BASI</name>
<keyword evidence="11" id="KW-1185">Reference proteome</keyword>
<evidence type="ECO:0000313" key="11">
    <source>
        <dbReference type="Proteomes" id="UP001342314"/>
    </source>
</evidence>
<feature type="region of interest" description="Disordered" evidence="8">
    <location>
        <begin position="1"/>
        <end position="39"/>
    </location>
</feature>
<feature type="compositionally biased region" description="Low complexity" evidence="8">
    <location>
        <begin position="22"/>
        <end position="39"/>
    </location>
</feature>
<reference evidence="10 11" key="1">
    <citation type="submission" date="2021-12" db="EMBL/GenBank/DDBJ databases">
        <title>High titer production of polyol ester of fatty acids by Rhodotorula paludigena BS15 towards product separation-free biomass refinery.</title>
        <authorList>
            <person name="Mano J."/>
            <person name="Ono H."/>
            <person name="Tanaka T."/>
            <person name="Naito K."/>
            <person name="Sushida H."/>
            <person name="Ike M."/>
            <person name="Tokuyasu K."/>
            <person name="Kitaoka M."/>
        </authorList>
    </citation>
    <scope>NUCLEOTIDE SEQUENCE [LARGE SCALE GENOMIC DNA]</scope>
    <source>
        <strain evidence="10 11">BS15</strain>
    </source>
</reference>
<evidence type="ECO:0000259" key="9">
    <source>
        <dbReference type="Pfam" id="PF09811"/>
    </source>
</evidence>
<protein>
    <recommendedName>
        <fullName evidence="5">Protein YAE1</fullName>
    </recommendedName>
    <alternativeName>
        <fullName evidence="4">Protein yae1</fullName>
    </alternativeName>
</protein>
<proteinExistence type="inferred from homology"/>
<organism evidence="10 11">
    <name type="scientific">Rhodotorula paludigena</name>
    <dbReference type="NCBI Taxonomy" id="86838"/>
    <lineage>
        <taxon>Eukaryota</taxon>
        <taxon>Fungi</taxon>
        <taxon>Dikarya</taxon>
        <taxon>Basidiomycota</taxon>
        <taxon>Pucciniomycotina</taxon>
        <taxon>Microbotryomycetes</taxon>
        <taxon>Sporidiobolales</taxon>
        <taxon>Sporidiobolaceae</taxon>
        <taxon>Rhodotorula</taxon>
    </lineage>
</organism>
<evidence type="ECO:0000256" key="4">
    <source>
        <dbReference type="ARBA" id="ARBA00017286"/>
    </source>
</evidence>
<dbReference type="InterPro" id="IPR019191">
    <property type="entry name" value="Essential_protein_Yae1_N"/>
</dbReference>
<evidence type="ECO:0000256" key="6">
    <source>
        <dbReference type="ARBA" id="ARBA00022490"/>
    </source>
</evidence>
<evidence type="ECO:0000313" key="10">
    <source>
        <dbReference type="EMBL" id="GJN89762.1"/>
    </source>
</evidence>
<dbReference type="Proteomes" id="UP001342314">
    <property type="component" value="Unassembled WGS sequence"/>
</dbReference>
<keyword evidence="7" id="KW-0539">Nucleus</keyword>